<comment type="catalytic activity">
    <reaction evidence="1">
        <text>(2R)-2-phosphoglycerate = (2R)-3-phosphoglycerate</text>
        <dbReference type="Rhea" id="RHEA:15901"/>
        <dbReference type="ChEBI" id="CHEBI:58272"/>
        <dbReference type="ChEBI" id="CHEBI:58289"/>
        <dbReference type="EC" id="5.4.2.12"/>
    </reaction>
</comment>
<evidence type="ECO:0000259" key="7">
    <source>
        <dbReference type="Pfam" id="PF01676"/>
    </source>
</evidence>
<comment type="similarity">
    <text evidence="4">Belongs to the BPG-independent phosphoglycerate mutase family. A-PGAM subfamily.</text>
</comment>
<dbReference type="CDD" id="cd16011">
    <property type="entry name" value="iPGM_like"/>
    <property type="match status" value="1"/>
</dbReference>
<evidence type="ECO:0000256" key="4">
    <source>
        <dbReference type="ARBA" id="ARBA00005524"/>
    </source>
</evidence>
<dbReference type="NCBIfam" id="TIGR00306">
    <property type="entry name" value="apgM"/>
    <property type="match status" value="1"/>
</dbReference>
<proteinExistence type="inferred from homology"/>
<dbReference type="InterPro" id="IPR023665">
    <property type="entry name" value="ApgAM_prokaryotes"/>
</dbReference>
<comment type="pathway">
    <text evidence="3">Carbohydrate degradation.</text>
</comment>
<dbReference type="InterPro" id="IPR004456">
    <property type="entry name" value="Pglycerate_mutase_ApgM"/>
</dbReference>
<dbReference type="PANTHER" id="PTHR31209:SF4">
    <property type="entry name" value="2,3-BISPHOSPHOGLYCERATE-INDEPENDENT PHOSPHOGLYCERATE MUTASE"/>
    <property type="match status" value="1"/>
</dbReference>
<dbReference type="InterPro" id="IPR017850">
    <property type="entry name" value="Alkaline_phosphatase_core_sf"/>
</dbReference>
<name>A0ABS3M2Q3_9BACT</name>
<keyword evidence="6 8" id="KW-0413">Isomerase</keyword>
<evidence type="ECO:0000256" key="6">
    <source>
        <dbReference type="ARBA" id="ARBA00023235"/>
    </source>
</evidence>
<accession>A0ABS3M2Q3</accession>
<gene>
    <name evidence="8" type="ORF">JHU38_01415</name>
</gene>
<dbReference type="EC" id="5.4.2.12" evidence="8"/>
<dbReference type="Proteomes" id="UP000664265">
    <property type="component" value="Unassembled WGS sequence"/>
</dbReference>
<keyword evidence="5" id="KW-0324">Glycolysis</keyword>
<evidence type="ECO:0000256" key="2">
    <source>
        <dbReference type="ARBA" id="ARBA00002315"/>
    </source>
</evidence>
<organism evidence="8 9">
    <name type="scientific">Prevotella illustrans</name>
    <dbReference type="NCBI Taxonomy" id="2800387"/>
    <lineage>
        <taxon>Bacteria</taxon>
        <taxon>Pseudomonadati</taxon>
        <taxon>Bacteroidota</taxon>
        <taxon>Bacteroidia</taxon>
        <taxon>Bacteroidales</taxon>
        <taxon>Prevotellaceae</taxon>
        <taxon>Prevotella</taxon>
    </lineage>
</organism>
<dbReference type="Gene3D" id="3.40.720.10">
    <property type="entry name" value="Alkaline Phosphatase, subunit A"/>
    <property type="match status" value="1"/>
</dbReference>
<feature type="domain" description="Metalloenzyme" evidence="7">
    <location>
        <begin position="1"/>
        <end position="383"/>
    </location>
</feature>
<evidence type="ECO:0000313" key="8">
    <source>
        <dbReference type="EMBL" id="MBO1362453.1"/>
    </source>
</evidence>
<dbReference type="GO" id="GO:0004619">
    <property type="term" value="F:phosphoglycerate mutase activity"/>
    <property type="evidence" value="ECO:0007669"/>
    <property type="project" value="UniProtKB-EC"/>
</dbReference>
<evidence type="ECO:0000256" key="3">
    <source>
        <dbReference type="ARBA" id="ARBA00004921"/>
    </source>
</evidence>
<dbReference type="NCBIfam" id="TIGR02535">
    <property type="entry name" value="hyp_Hser_kinase"/>
    <property type="match status" value="1"/>
</dbReference>
<evidence type="ECO:0000313" key="9">
    <source>
        <dbReference type="Proteomes" id="UP000664265"/>
    </source>
</evidence>
<evidence type="ECO:0000256" key="1">
    <source>
        <dbReference type="ARBA" id="ARBA00000370"/>
    </source>
</evidence>
<dbReference type="Pfam" id="PF10143">
    <property type="entry name" value="PhosphMutase"/>
    <property type="match status" value="1"/>
</dbReference>
<reference evidence="8 9" key="1">
    <citation type="submission" date="2021-01" db="EMBL/GenBank/DDBJ databases">
        <title>Prevotella A2931 sp. nov.</title>
        <authorList>
            <person name="Buhl M."/>
            <person name="Oberhettinger P."/>
        </authorList>
    </citation>
    <scope>NUCLEOTIDE SEQUENCE [LARGE SCALE GENOMIC DNA]</scope>
    <source>
        <strain evidence="8 9">A2931</strain>
    </source>
</reference>
<dbReference type="RefSeq" id="WP_107582466.1">
    <property type="nucleotide sequence ID" value="NZ_JAERMS010000002.1"/>
</dbReference>
<keyword evidence="9" id="KW-1185">Reference proteome</keyword>
<dbReference type="Gene3D" id="3.30.70.2130">
    <property type="entry name" value="Metalloenzyme domain"/>
    <property type="match status" value="1"/>
</dbReference>
<dbReference type="PANTHER" id="PTHR31209">
    <property type="entry name" value="COFACTOR-INDEPENDENT PHOSPHOGLYCERATE MUTASE"/>
    <property type="match status" value="1"/>
</dbReference>
<evidence type="ECO:0000256" key="5">
    <source>
        <dbReference type="ARBA" id="ARBA00023152"/>
    </source>
</evidence>
<dbReference type="NCBIfam" id="NF003242">
    <property type="entry name" value="PRK04200.1"/>
    <property type="match status" value="1"/>
</dbReference>
<dbReference type="InterPro" id="IPR042253">
    <property type="entry name" value="Pglycerate_mutase_ApgM_sf"/>
</dbReference>
<comment type="function">
    <text evidence="2">Catalyzes the interconversion of 2-phosphoglycerate and 3-phosphoglycerate.</text>
</comment>
<dbReference type="EMBL" id="JAERMS010000002">
    <property type="protein sequence ID" value="MBO1362453.1"/>
    <property type="molecule type" value="Genomic_DNA"/>
</dbReference>
<comment type="caution">
    <text evidence="8">The sequence shown here is derived from an EMBL/GenBank/DDBJ whole genome shotgun (WGS) entry which is preliminary data.</text>
</comment>
<dbReference type="InterPro" id="IPR006124">
    <property type="entry name" value="Metalloenzyme"/>
</dbReference>
<sequence length="425" mass="47465">MKHIIILGDGMADHAVDRLHGKTLLQYAKTPFMDLLAKQGQTGRLITIPDGFQPGSEIANTAILGYDLNQVYEGRGPLEAASIGYEMRAEDLALRCNLITLRQDVILTHNGGHLRTEDGDMLIKYLNEKLGNEQVRFITGIQYRHLLIIKNGSKHITCAPPHDHPNEPWHALLVKPERGWEGSEPGRMSPQATADLLNRLILESQRLLNNHPFNQNRVAKGERPANSIWPWGGGYKPSMQTLMEMFPAIHSGSVISAVDLIRGIGHYAGLKIIKVKGATGLADTNYEGKAAAALKELKNKDFVFLHIEASDEAGHDGNLELKLQTIESLDQRIVKTIYESVSQWQEPVCIAVLPDHPTPVEIQTHVKEPVPFVIWHKGIKPDEVTRFDEVSCVNGCYGLLKLQQFMQVFMNTTPTTTDRLDHEIL</sequence>
<dbReference type="Pfam" id="PF01676">
    <property type="entry name" value="Metalloenzyme"/>
    <property type="match status" value="1"/>
</dbReference>
<dbReference type="PIRSF" id="PIRSF006392">
    <property type="entry name" value="IPGAM_arch"/>
    <property type="match status" value="1"/>
</dbReference>
<dbReference type="SUPFAM" id="SSF53649">
    <property type="entry name" value="Alkaline phosphatase-like"/>
    <property type="match status" value="1"/>
</dbReference>
<protein>
    <submittedName>
        <fullName evidence="8">Cofactor-independent phosphoglycerate mutase</fullName>
        <ecNumber evidence="8">5.4.2.12</ecNumber>
    </submittedName>
</protein>